<comment type="subcellular location">
    <subcellularLocation>
        <location evidence="1">Nucleus</location>
    </subcellularLocation>
</comment>
<dbReference type="GO" id="GO:0005634">
    <property type="term" value="C:nucleus"/>
    <property type="evidence" value="ECO:0007669"/>
    <property type="project" value="UniProtKB-SubCell"/>
</dbReference>
<dbReference type="PANTHER" id="PTHR31313">
    <property type="entry name" value="TY1 ENHANCER ACTIVATOR"/>
    <property type="match status" value="1"/>
</dbReference>
<feature type="region of interest" description="Disordered" evidence="8">
    <location>
        <begin position="132"/>
        <end position="164"/>
    </location>
</feature>
<keyword evidence="7" id="KW-0539">Nucleus</keyword>
<dbReference type="GO" id="GO:0008270">
    <property type="term" value="F:zinc ion binding"/>
    <property type="evidence" value="ECO:0007669"/>
    <property type="project" value="InterPro"/>
</dbReference>
<proteinExistence type="predicted"/>
<accession>A0A164T1P7</accession>
<keyword evidence="4" id="KW-0805">Transcription regulation</keyword>
<evidence type="ECO:0000256" key="1">
    <source>
        <dbReference type="ARBA" id="ARBA00004123"/>
    </source>
</evidence>
<reference evidence="10 11" key="1">
    <citation type="journal article" date="2016" name="Mol. Biol. Evol.">
        <title>Comparative Genomics of Early-Diverging Mushroom-Forming Fungi Provides Insights into the Origins of Lignocellulose Decay Capabilities.</title>
        <authorList>
            <person name="Nagy L.G."/>
            <person name="Riley R."/>
            <person name="Tritt A."/>
            <person name="Adam C."/>
            <person name="Daum C."/>
            <person name="Floudas D."/>
            <person name="Sun H."/>
            <person name="Yadav J.S."/>
            <person name="Pangilinan J."/>
            <person name="Larsson K.H."/>
            <person name="Matsuura K."/>
            <person name="Barry K."/>
            <person name="Labutti K."/>
            <person name="Kuo R."/>
            <person name="Ohm R.A."/>
            <person name="Bhattacharya S.S."/>
            <person name="Shirouzu T."/>
            <person name="Yoshinaga Y."/>
            <person name="Martin F.M."/>
            <person name="Grigoriev I.V."/>
            <person name="Hibbett D.S."/>
        </authorList>
    </citation>
    <scope>NUCLEOTIDE SEQUENCE [LARGE SCALE GENOMIC DNA]</scope>
    <source>
        <strain evidence="10 11">HHB9708</strain>
    </source>
</reference>
<dbReference type="PANTHER" id="PTHR31313:SF81">
    <property type="entry name" value="TY1 ENHANCER ACTIVATOR"/>
    <property type="match status" value="1"/>
</dbReference>
<feature type="compositionally biased region" description="Basic and acidic residues" evidence="8">
    <location>
        <begin position="237"/>
        <end position="259"/>
    </location>
</feature>
<dbReference type="Gene3D" id="4.10.240.10">
    <property type="entry name" value="Zn(2)-C6 fungal-type DNA-binding domain"/>
    <property type="match status" value="1"/>
</dbReference>
<evidence type="ECO:0000256" key="4">
    <source>
        <dbReference type="ARBA" id="ARBA00023015"/>
    </source>
</evidence>
<dbReference type="GO" id="GO:0000981">
    <property type="term" value="F:DNA-binding transcription factor activity, RNA polymerase II-specific"/>
    <property type="evidence" value="ECO:0007669"/>
    <property type="project" value="InterPro"/>
</dbReference>
<name>A0A164T1P7_9AGAM</name>
<evidence type="ECO:0000256" key="3">
    <source>
        <dbReference type="ARBA" id="ARBA00022833"/>
    </source>
</evidence>
<feature type="compositionally biased region" description="Low complexity" evidence="8">
    <location>
        <begin position="194"/>
        <end position="206"/>
    </location>
</feature>
<feature type="domain" description="Zn(2)-C6 fungal-type" evidence="9">
    <location>
        <begin position="30"/>
        <end position="62"/>
    </location>
</feature>
<gene>
    <name evidence="10" type="ORF">SISNIDRAFT_456180</name>
</gene>
<evidence type="ECO:0000256" key="7">
    <source>
        <dbReference type="ARBA" id="ARBA00023242"/>
    </source>
</evidence>
<keyword evidence="6" id="KW-0804">Transcription</keyword>
<evidence type="ECO:0000256" key="6">
    <source>
        <dbReference type="ARBA" id="ARBA00023163"/>
    </source>
</evidence>
<keyword evidence="5" id="KW-0238">DNA-binding</keyword>
<evidence type="ECO:0000313" key="10">
    <source>
        <dbReference type="EMBL" id="KZS91992.1"/>
    </source>
</evidence>
<evidence type="ECO:0000256" key="8">
    <source>
        <dbReference type="SAM" id="MobiDB-lite"/>
    </source>
</evidence>
<dbReference type="PROSITE" id="PS50048">
    <property type="entry name" value="ZN2_CY6_FUNGAL_2"/>
    <property type="match status" value="1"/>
</dbReference>
<protein>
    <recommendedName>
        <fullName evidence="9">Zn(2)-C6 fungal-type domain-containing protein</fullName>
    </recommendedName>
</protein>
<dbReference type="SMART" id="SM00066">
    <property type="entry name" value="GAL4"/>
    <property type="match status" value="1"/>
</dbReference>
<feature type="compositionally biased region" description="Polar residues" evidence="8">
    <location>
        <begin position="133"/>
        <end position="147"/>
    </location>
</feature>
<organism evidence="10 11">
    <name type="scientific">Sistotremastrum niveocremeum HHB9708</name>
    <dbReference type="NCBI Taxonomy" id="1314777"/>
    <lineage>
        <taxon>Eukaryota</taxon>
        <taxon>Fungi</taxon>
        <taxon>Dikarya</taxon>
        <taxon>Basidiomycota</taxon>
        <taxon>Agaricomycotina</taxon>
        <taxon>Agaricomycetes</taxon>
        <taxon>Sistotremastrales</taxon>
        <taxon>Sistotremastraceae</taxon>
        <taxon>Sertulicium</taxon>
        <taxon>Sertulicium niveocremeum</taxon>
    </lineage>
</organism>
<dbReference type="PROSITE" id="PS00463">
    <property type="entry name" value="ZN2_CY6_FUNGAL_1"/>
    <property type="match status" value="1"/>
</dbReference>
<dbReference type="STRING" id="1314777.A0A164T1P7"/>
<dbReference type="InterPro" id="IPR001138">
    <property type="entry name" value="Zn2Cys6_DnaBD"/>
</dbReference>
<dbReference type="EMBL" id="KV419412">
    <property type="protein sequence ID" value="KZS91992.1"/>
    <property type="molecule type" value="Genomic_DNA"/>
</dbReference>
<feature type="region of interest" description="Disordered" evidence="8">
    <location>
        <begin position="178"/>
        <end position="275"/>
    </location>
</feature>
<dbReference type="GO" id="GO:0003677">
    <property type="term" value="F:DNA binding"/>
    <property type="evidence" value="ECO:0007669"/>
    <property type="project" value="UniProtKB-KW"/>
</dbReference>
<dbReference type="SUPFAM" id="SSF57701">
    <property type="entry name" value="Zn2/Cys6 DNA-binding domain"/>
    <property type="match status" value="1"/>
</dbReference>
<keyword evidence="3" id="KW-0862">Zinc</keyword>
<feature type="compositionally biased region" description="Polar residues" evidence="8">
    <location>
        <begin position="180"/>
        <end position="193"/>
    </location>
</feature>
<sequence length="275" mass="30258">MAGVQTKRESVEDDGMGTATMIPRKRATRACDQCRNTKTKCERNPGEQSCRVCISLSIECTSNHPSRKRGPPKGYLHAVETRLHEVEATLGLMQSLPDARVQSILEDLRQDPYAKSILDRVNNSAFGPASISLGATESSGSDNQPGRTGTEDVQEVNPFISGPTNAWQVQARQRFIERNALSNSTTTLNQRTNSSYGEGSSGSSDPSLRRSGSDPQSDVSTPFHVPEPYPSNSFYESHSDADGFHMDPHNPQEAERYDQNHQLQWREGSGDSWSG</sequence>
<dbReference type="Proteomes" id="UP000076722">
    <property type="component" value="Unassembled WGS sequence"/>
</dbReference>
<dbReference type="CDD" id="cd00067">
    <property type="entry name" value="GAL4"/>
    <property type="match status" value="1"/>
</dbReference>
<dbReference type="InterPro" id="IPR051615">
    <property type="entry name" value="Transcr_Regulatory_Elem"/>
</dbReference>
<dbReference type="OrthoDB" id="2123952at2759"/>
<keyword evidence="11" id="KW-1185">Reference proteome</keyword>
<dbReference type="Pfam" id="PF00172">
    <property type="entry name" value="Zn_clus"/>
    <property type="match status" value="1"/>
</dbReference>
<evidence type="ECO:0000256" key="2">
    <source>
        <dbReference type="ARBA" id="ARBA00022723"/>
    </source>
</evidence>
<keyword evidence="2" id="KW-0479">Metal-binding</keyword>
<dbReference type="InterPro" id="IPR036864">
    <property type="entry name" value="Zn2-C6_fun-type_DNA-bd_sf"/>
</dbReference>
<evidence type="ECO:0000256" key="5">
    <source>
        <dbReference type="ARBA" id="ARBA00023125"/>
    </source>
</evidence>
<evidence type="ECO:0000259" key="9">
    <source>
        <dbReference type="PROSITE" id="PS50048"/>
    </source>
</evidence>
<evidence type="ECO:0000313" key="11">
    <source>
        <dbReference type="Proteomes" id="UP000076722"/>
    </source>
</evidence>
<dbReference type="AlphaFoldDB" id="A0A164T1P7"/>